<evidence type="ECO:0000313" key="2">
    <source>
        <dbReference type="Proteomes" id="UP001609186"/>
    </source>
</evidence>
<name>A0ABW7KXL9_9BURK</name>
<sequence length="84" mass="10162">MHRTGELQRWLLTAGAERRDDIFTSRTVTVSFLFYGSRPHEYLMRRRIVRARLLLLESRALCGARREKNKSTYRRNEDNDEFRD</sequence>
<dbReference type="EMBL" id="JBIMPM010000002">
    <property type="protein sequence ID" value="MFH5249905.1"/>
    <property type="molecule type" value="Genomic_DNA"/>
</dbReference>
<gene>
    <name evidence="1" type="ORF">ACGTRS_01530</name>
</gene>
<organism evidence="1 2">
    <name type="scientific">Burkholderia semiarida</name>
    <dbReference type="NCBI Taxonomy" id="2843303"/>
    <lineage>
        <taxon>Bacteria</taxon>
        <taxon>Pseudomonadati</taxon>
        <taxon>Pseudomonadota</taxon>
        <taxon>Betaproteobacteria</taxon>
        <taxon>Burkholderiales</taxon>
        <taxon>Burkholderiaceae</taxon>
        <taxon>Burkholderia</taxon>
        <taxon>Burkholderia cepacia complex</taxon>
    </lineage>
</organism>
<proteinExistence type="predicted"/>
<accession>A0ABW7KXL9</accession>
<reference evidence="1 2" key="1">
    <citation type="submission" date="2024-10" db="EMBL/GenBank/DDBJ databases">
        <title>Burkholderia semiarida in Mexico.</title>
        <authorList>
            <person name="Estrada P."/>
        </authorList>
    </citation>
    <scope>NUCLEOTIDE SEQUENCE [LARGE SCALE GENOMIC DNA]</scope>
    <source>
        <strain evidence="1 2">CLM7-1</strain>
    </source>
</reference>
<evidence type="ECO:0000313" key="1">
    <source>
        <dbReference type="EMBL" id="MFH5249905.1"/>
    </source>
</evidence>
<dbReference type="RefSeq" id="WP_395128371.1">
    <property type="nucleotide sequence ID" value="NZ_JBIMPM010000002.1"/>
</dbReference>
<dbReference type="Proteomes" id="UP001609186">
    <property type="component" value="Unassembled WGS sequence"/>
</dbReference>
<comment type="caution">
    <text evidence="1">The sequence shown here is derived from an EMBL/GenBank/DDBJ whole genome shotgun (WGS) entry which is preliminary data.</text>
</comment>
<protein>
    <submittedName>
        <fullName evidence="1">Uncharacterized protein</fullName>
    </submittedName>
</protein>
<keyword evidence="2" id="KW-1185">Reference proteome</keyword>